<evidence type="ECO:0000313" key="3">
    <source>
        <dbReference type="Proteomes" id="UP001620626"/>
    </source>
</evidence>
<evidence type="ECO:0000256" key="1">
    <source>
        <dbReference type="SAM" id="MobiDB-lite"/>
    </source>
</evidence>
<dbReference type="AlphaFoldDB" id="A0ABD2HVA9"/>
<protein>
    <submittedName>
        <fullName evidence="2">Uncharacterized protein</fullName>
    </submittedName>
</protein>
<gene>
    <name evidence="2" type="ORF">niasHT_034534</name>
</gene>
<comment type="caution">
    <text evidence="2">The sequence shown here is derived from an EMBL/GenBank/DDBJ whole genome shotgun (WGS) entry which is preliminary data.</text>
</comment>
<organism evidence="2 3">
    <name type="scientific">Heterodera trifolii</name>
    <dbReference type="NCBI Taxonomy" id="157864"/>
    <lineage>
        <taxon>Eukaryota</taxon>
        <taxon>Metazoa</taxon>
        <taxon>Ecdysozoa</taxon>
        <taxon>Nematoda</taxon>
        <taxon>Chromadorea</taxon>
        <taxon>Rhabditida</taxon>
        <taxon>Tylenchina</taxon>
        <taxon>Tylenchomorpha</taxon>
        <taxon>Tylenchoidea</taxon>
        <taxon>Heteroderidae</taxon>
        <taxon>Heteroderinae</taxon>
        <taxon>Heterodera</taxon>
    </lineage>
</organism>
<keyword evidence="3" id="KW-1185">Reference proteome</keyword>
<sequence>MAVKWIVIKMSKAFGHQLLLLRLRRPSFSPSSALFCPLFRATAAAFATVGAKKKNQPQPHNTKTNSNKQKRNTYNNNNR</sequence>
<dbReference type="Proteomes" id="UP001620626">
    <property type="component" value="Unassembled WGS sequence"/>
</dbReference>
<feature type="region of interest" description="Disordered" evidence="1">
    <location>
        <begin position="50"/>
        <end position="79"/>
    </location>
</feature>
<evidence type="ECO:0000313" key="2">
    <source>
        <dbReference type="EMBL" id="KAL3072334.1"/>
    </source>
</evidence>
<name>A0ABD2HVA9_9BILA</name>
<proteinExistence type="predicted"/>
<accession>A0ABD2HVA9</accession>
<dbReference type="EMBL" id="JBICBT010001330">
    <property type="protein sequence ID" value="KAL3072334.1"/>
    <property type="molecule type" value="Genomic_DNA"/>
</dbReference>
<reference evidence="2 3" key="1">
    <citation type="submission" date="2024-10" db="EMBL/GenBank/DDBJ databases">
        <authorList>
            <person name="Kim D."/>
        </authorList>
    </citation>
    <scope>NUCLEOTIDE SEQUENCE [LARGE SCALE GENOMIC DNA]</scope>
    <source>
        <strain evidence="2">BH-2024</strain>
    </source>
</reference>